<organism evidence="2 3">
    <name type="scientific">Sinimarinibacterium thermocellulolyticum</name>
    <dbReference type="NCBI Taxonomy" id="3170016"/>
    <lineage>
        <taxon>Bacteria</taxon>
        <taxon>Pseudomonadati</taxon>
        <taxon>Pseudomonadota</taxon>
        <taxon>Gammaproteobacteria</taxon>
        <taxon>Nevskiales</taxon>
        <taxon>Nevskiaceae</taxon>
        <taxon>Sinimarinibacterium</taxon>
    </lineage>
</organism>
<dbReference type="CDD" id="cd07067">
    <property type="entry name" value="HP_PGM_like"/>
    <property type="match status" value="1"/>
</dbReference>
<dbReference type="PANTHER" id="PTHR20935:SF0">
    <property type="entry name" value="SERINE_THREONINE-PROTEIN PHOSPHATASE PGAM5, MITOCHONDRIAL"/>
    <property type="match status" value="1"/>
</dbReference>
<dbReference type="InterPro" id="IPR029033">
    <property type="entry name" value="His_PPase_superfam"/>
</dbReference>
<evidence type="ECO:0000313" key="3">
    <source>
        <dbReference type="Proteomes" id="UP001465331"/>
    </source>
</evidence>
<gene>
    <name evidence="2" type="ORF">ABSH63_02865</name>
</gene>
<dbReference type="Pfam" id="PF00300">
    <property type="entry name" value="His_Phos_1"/>
    <property type="match status" value="1"/>
</dbReference>
<keyword evidence="3" id="KW-1185">Reference proteome</keyword>
<reference evidence="2 3" key="1">
    <citation type="submission" date="2024-06" db="EMBL/GenBank/DDBJ databases">
        <authorList>
            <person name="Li Z."/>
            <person name="Jiang Y."/>
        </authorList>
    </citation>
    <scope>NUCLEOTIDE SEQUENCE [LARGE SCALE GENOMIC DNA]</scope>
    <source>
        <strain evidence="2 3">HSW-8</strain>
    </source>
</reference>
<dbReference type="SMART" id="SM00855">
    <property type="entry name" value="PGAM"/>
    <property type="match status" value="1"/>
</dbReference>
<protein>
    <submittedName>
        <fullName evidence="2">Histidine phosphatase family protein</fullName>
        <ecNumber evidence="2">3.1.3.-</ecNumber>
    </submittedName>
</protein>
<proteinExistence type="predicted"/>
<dbReference type="EMBL" id="JBEPIJ010000002">
    <property type="protein sequence ID" value="MES0872955.1"/>
    <property type="molecule type" value="Genomic_DNA"/>
</dbReference>
<dbReference type="RefSeq" id="WP_352887255.1">
    <property type="nucleotide sequence ID" value="NZ_JBEPIJ010000002.1"/>
</dbReference>
<dbReference type="SUPFAM" id="SSF53254">
    <property type="entry name" value="Phosphoglycerate mutase-like"/>
    <property type="match status" value="1"/>
</dbReference>
<accession>A0ABV2A6S8</accession>
<dbReference type="PANTHER" id="PTHR20935">
    <property type="entry name" value="PHOSPHOGLYCERATE MUTASE-RELATED"/>
    <property type="match status" value="1"/>
</dbReference>
<evidence type="ECO:0000313" key="2">
    <source>
        <dbReference type="EMBL" id="MES0872955.1"/>
    </source>
</evidence>
<evidence type="ECO:0000256" key="1">
    <source>
        <dbReference type="ARBA" id="ARBA00022801"/>
    </source>
</evidence>
<sequence length="230" mass="25638">MGAILLIRHGQASFGAGDYDQLSATGFTQSRVLGESLKQRVLKVDQVLTGGMRRHRQTAETALAAMGVDTKIEDDAGWAEYDHVAVIAAHRPEWADQTRMMAELNKLPNPRRAFQQEFEQATARWIGGLHDDNYPESWRAFCVRVQQALQRLHARLGKSQTALVFTSGGPISAVAQQLLHLSDANTLRLNWTLANAAISKLIYSERALYLSTLNDHAHFEGARADLITYR</sequence>
<dbReference type="Gene3D" id="3.40.50.1240">
    <property type="entry name" value="Phosphoglycerate mutase-like"/>
    <property type="match status" value="1"/>
</dbReference>
<dbReference type="EC" id="3.1.3.-" evidence="2"/>
<dbReference type="InterPro" id="IPR051021">
    <property type="entry name" value="Mito_Ser/Thr_phosphatase"/>
</dbReference>
<dbReference type="GO" id="GO:0016787">
    <property type="term" value="F:hydrolase activity"/>
    <property type="evidence" value="ECO:0007669"/>
    <property type="project" value="UniProtKB-KW"/>
</dbReference>
<keyword evidence="1 2" id="KW-0378">Hydrolase</keyword>
<dbReference type="InterPro" id="IPR013078">
    <property type="entry name" value="His_Pase_superF_clade-1"/>
</dbReference>
<name>A0ABV2A6S8_9GAMM</name>
<comment type="caution">
    <text evidence="2">The sequence shown here is derived from an EMBL/GenBank/DDBJ whole genome shotgun (WGS) entry which is preliminary data.</text>
</comment>
<dbReference type="Proteomes" id="UP001465331">
    <property type="component" value="Unassembled WGS sequence"/>
</dbReference>